<dbReference type="OrthoDB" id="2735367at2"/>
<evidence type="ECO:0008006" key="5">
    <source>
        <dbReference type="Google" id="ProtNLM"/>
    </source>
</evidence>
<evidence type="ECO:0000313" key="4">
    <source>
        <dbReference type="Proteomes" id="UP000077412"/>
    </source>
</evidence>
<dbReference type="AlphaFoldDB" id="A0A1B1Z8U4"/>
<reference evidence="3 4" key="1">
    <citation type="submission" date="2016-08" db="EMBL/GenBank/DDBJ databases">
        <title>Complete genome sequence of Fictibacillus arsenicus G25-54, a strain with toxicity to nematodes and a potential arsenic-resistance activity.</title>
        <authorList>
            <person name="Zheng Z."/>
        </authorList>
    </citation>
    <scope>NUCLEOTIDE SEQUENCE [LARGE SCALE GENOMIC DNA]</scope>
    <source>
        <strain evidence="3 4">G25-54</strain>
    </source>
</reference>
<evidence type="ECO:0000256" key="2">
    <source>
        <dbReference type="SAM" id="SignalP"/>
    </source>
</evidence>
<keyword evidence="4" id="KW-1185">Reference proteome</keyword>
<sequence length="214" mass="24287">MKRVLSVGILFTLAFTLTACSSGEKETVKPQKPPTEVKEKENDKEKENQPESNLPPTKNIEVEIEGMKEQRPAELQQSANGYHFYMLDLYNFEKENETTGRIAFANDPTLYATIEKLDPSTDLESLKESSLKSAEEQTGKANDLPATDIYFSYFHDAKFFVKGVSEEYDVVMYLVKEVEGELLYLSLHIPSKAEMEGVEPSLWAMLETVEPNKE</sequence>
<dbReference type="Proteomes" id="UP000077412">
    <property type="component" value="Chromosome"/>
</dbReference>
<proteinExistence type="predicted"/>
<feature type="compositionally biased region" description="Basic and acidic residues" evidence="1">
    <location>
        <begin position="23"/>
        <end position="49"/>
    </location>
</feature>
<dbReference type="PROSITE" id="PS51257">
    <property type="entry name" value="PROKAR_LIPOPROTEIN"/>
    <property type="match status" value="1"/>
</dbReference>
<gene>
    <name evidence="3" type="ORF">ABE41_017685</name>
</gene>
<feature type="chain" id="PRO_5039683992" description="Lipoprotein" evidence="2">
    <location>
        <begin position="20"/>
        <end position="214"/>
    </location>
</feature>
<keyword evidence="2" id="KW-0732">Signal</keyword>
<accession>A0A1B1Z8U4</accession>
<dbReference type="RefSeq" id="WP_066293230.1">
    <property type="nucleotide sequence ID" value="NZ_CP016761.1"/>
</dbReference>
<dbReference type="KEGG" id="far:ABE41_017685"/>
<feature type="region of interest" description="Disordered" evidence="1">
    <location>
        <begin position="22"/>
        <end position="58"/>
    </location>
</feature>
<evidence type="ECO:0000256" key="1">
    <source>
        <dbReference type="SAM" id="MobiDB-lite"/>
    </source>
</evidence>
<evidence type="ECO:0000313" key="3">
    <source>
        <dbReference type="EMBL" id="ANX13846.1"/>
    </source>
</evidence>
<protein>
    <recommendedName>
        <fullName evidence="5">Lipoprotein</fullName>
    </recommendedName>
</protein>
<name>A0A1B1Z8U4_9BACL</name>
<dbReference type="EMBL" id="CP016761">
    <property type="protein sequence ID" value="ANX13846.1"/>
    <property type="molecule type" value="Genomic_DNA"/>
</dbReference>
<organism evidence="3 4">
    <name type="scientific">Fictibacillus arsenicus</name>
    <dbReference type="NCBI Taxonomy" id="255247"/>
    <lineage>
        <taxon>Bacteria</taxon>
        <taxon>Bacillati</taxon>
        <taxon>Bacillota</taxon>
        <taxon>Bacilli</taxon>
        <taxon>Bacillales</taxon>
        <taxon>Fictibacillaceae</taxon>
        <taxon>Fictibacillus</taxon>
    </lineage>
</organism>
<feature type="signal peptide" evidence="2">
    <location>
        <begin position="1"/>
        <end position="19"/>
    </location>
</feature>